<dbReference type="Proteomes" id="UP000233837">
    <property type="component" value="Unassembled WGS sequence"/>
</dbReference>
<accession>A0A2I0X227</accession>
<sequence length="114" mass="13235">MRLKRRRATGFYGISSRIRPDFRDNFFRCNISRKSKTHCSWTYQALCDVVFHGRSRFTQEKLQEGKKSNQGLESSLSHGVALGQIQLEFTRKLLACEVLTLGLSGEMRGSIWRY</sequence>
<reference evidence="1 2" key="1">
    <citation type="journal article" date="2016" name="Sci. Rep.">
        <title>The Dendrobium catenatum Lindl. genome sequence provides insights into polysaccharide synthase, floral development and adaptive evolution.</title>
        <authorList>
            <person name="Zhang G.Q."/>
            <person name="Xu Q."/>
            <person name="Bian C."/>
            <person name="Tsai W.C."/>
            <person name="Yeh C.M."/>
            <person name="Liu K.W."/>
            <person name="Yoshida K."/>
            <person name="Zhang L.S."/>
            <person name="Chang S.B."/>
            <person name="Chen F."/>
            <person name="Shi Y."/>
            <person name="Su Y.Y."/>
            <person name="Zhang Y.Q."/>
            <person name="Chen L.J."/>
            <person name="Yin Y."/>
            <person name="Lin M."/>
            <person name="Huang H."/>
            <person name="Deng H."/>
            <person name="Wang Z.W."/>
            <person name="Zhu S.L."/>
            <person name="Zhao X."/>
            <person name="Deng C."/>
            <person name="Niu S.C."/>
            <person name="Huang J."/>
            <person name="Wang M."/>
            <person name="Liu G.H."/>
            <person name="Yang H.J."/>
            <person name="Xiao X.J."/>
            <person name="Hsiao Y.Y."/>
            <person name="Wu W.L."/>
            <person name="Chen Y.Y."/>
            <person name="Mitsuda N."/>
            <person name="Ohme-Takagi M."/>
            <person name="Luo Y.B."/>
            <person name="Van de Peer Y."/>
            <person name="Liu Z.J."/>
        </authorList>
    </citation>
    <scope>NUCLEOTIDE SEQUENCE [LARGE SCALE GENOMIC DNA]</scope>
    <source>
        <tissue evidence="1">The whole plant</tissue>
    </source>
</reference>
<gene>
    <name evidence="1" type="ORF">MA16_Dca003979</name>
</gene>
<reference evidence="1 2" key="2">
    <citation type="journal article" date="2017" name="Nature">
        <title>The Apostasia genome and the evolution of orchids.</title>
        <authorList>
            <person name="Zhang G.Q."/>
            <person name="Liu K.W."/>
            <person name="Li Z."/>
            <person name="Lohaus R."/>
            <person name="Hsiao Y.Y."/>
            <person name="Niu S.C."/>
            <person name="Wang J.Y."/>
            <person name="Lin Y.C."/>
            <person name="Xu Q."/>
            <person name="Chen L.J."/>
            <person name="Yoshida K."/>
            <person name="Fujiwara S."/>
            <person name="Wang Z.W."/>
            <person name="Zhang Y.Q."/>
            <person name="Mitsuda N."/>
            <person name="Wang M."/>
            <person name="Liu G.H."/>
            <person name="Pecoraro L."/>
            <person name="Huang H.X."/>
            <person name="Xiao X.J."/>
            <person name="Lin M."/>
            <person name="Wu X.Y."/>
            <person name="Wu W.L."/>
            <person name="Chen Y.Y."/>
            <person name="Chang S.B."/>
            <person name="Sakamoto S."/>
            <person name="Ohme-Takagi M."/>
            <person name="Yagi M."/>
            <person name="Zeng S.J."/>
            <person name="Shen C.Y."/>
            <person name="Yeh C.M."/>
            <person name="Luo Y.B."/>
            <person name="Tsai W.C."/>
            <person name="Van de Peer Y."/>
            <person name="Liu Z.J."/>
        </authorList>
    </citation>
    <scope>NUCLEOTIDE SEQUENCE [LARGE SCALE GENOMIC DNA]</scope>
    <source>
        <tissue evidence="1">The whole plant</tissue>
    </source>
</reference>
<protein>
    <submittedName>
        <fullName evidence="1">Uncharacterized protein</fullName>
    </submittedName>
</protein>
<dbReference type="EMBL" id="KZ502211">
    <property type="protein sequence ID" value="PKU81962.1"/>
    <property type="molecule type" value="Genomic_DNA"/>
</dbReference>
<keyword evidence="2" id="KW-1185">Reference proteome</keyword>
<evidence type="ECO:0000313" key="1">
    <source>
        <dbReference type="EMBL" id="PKU81962.1"/>
    </source>
</evidence>
<dbReference type="AlphaFoldDB" id="A0A2I0X227"/>
<proteinExistence type="predicted"/>
<name>A0A2I0X227_9ASPA</name>
<evidence type="ECO:0000313" key="2">
    <source>
        <dbReference type="Proteomes" id="UP000233837"/>
    </source>
</evidence>
<organism evidence="1 2">
    <name type="scientific">Dendrobium catenatum</name>
    <dbReference type="NCBI Taxonomy" id="906689"/>
    <lineage>
        <taxon>Eukaryota</taxon>
        <taxon>Viridiplantae</taxon>
        <taxon>Streptophyta</taxon>
        <taxon>Embryophyta</taxon>
        <taxon>Tracheophyta</taxon>
        <taxon>Spermatophyta</taxon>
        <taxon>Magnoliopsida</taxon>
        <taxon>Liliopsida</taxon>
        <taxon>Asparagales</taxon>
        <taxon>Orchidaceae</taxon>
        <taxon>Epidendroideae</taxon>
        <taxon>Malaxideae</taxon>
        <taxon>Dendrobiinae</taxon>
        <taxon>Dendrobium</taxon>
    </lineage>
</organism>